<evidence type="ECO:0000313" key="1">
    <source>
        <dbReference type="EMBL" id="KAH7920995.1"/>
    </source>
</evidence>
<name>A0ACB8B5P9_9AGAM</name>
<sequence>MGQGVVDDTINEITRKVTAPGTQVFTEGSSGYKDGVKHWLKSSYEPSAYVIQPGSAKDLSEIIKILAEKKTPFAVKCGGHIACPKFSSTDGIQIYLSRLTNKHYDSTSQTLTVGAGCLWDEVYGYMEQFKQNVVGGDHNKGVGIGGYLLGGGFSLKTNQFGLGIDNIVGMEVVLPSGLIVEAKADGQYADLFFALKGGGNNFGIVTQFTLNTHPQGKVYGGILVYNNPDEFPKVLAATTKFATESKDKKAAIETAIDYTLKEGTLKPTCAVNCYYDDTKPTTDPFSEFVTIVPHDGKLQEKEHLALTRKLQGIWYLSSSKQNDDSDSEMRDEVYGHGRWGSISVTKYNQALIDAVATEAKNSSEVLAANKGLTAHYNLWPFLPTIYDHSSGGAWPHDKGYPYTPLLVYYLWEEDADDKFWIKHMKDAIKRIHDVAIAQGCSKADAPIYCNITLEDTPVSDIYRGNLERLKSIRAMYDPGRVMDLAGGFKI</sequence>
<keyword evidence="2" id="KW-1185">Reference proteome</keyword>
<dbReference type="EMBL" id="MU266547">
    <property type="protein sequence ID" value="KAH7920995.1"/>
    <property type="molecule type" value="Genomic_DNA"/>
</dbReference>
<comment type="caution">
    <text evidence="1">The sequence shown here is derived from an EMBL/GenBank/DDBJ whole genome shotgun (WGS) entry which is preliminary data.</text>
</comment>
<reference evidence="1" key="1">
    <citation type="journal article" date="2021" name="New Phytol.">
        <title>Evolutionary innovations through gain and loss of genes in the ectomycorrhizal Boletales.</title>
        <authorList>
            <person name="Wu G."/>
            <person name="Miyauchi S."/>
            <person name="Morin E."/>
            <person name="Kuo A."/>
            <person name="Drula E."/>
            <person name="Varga T."/>
            <person name="Kohler A."/>
            <person name="Feng B."/>
            <person name="Cao Y."/>
            <person name="Lipzen A."/>
            <person name="Daum C."/>
            <person name="Hundley H."/>
            <person name="Pangilinan J."/>
            <person name="Johnson J."/>
            <person name="Barry K."/>
            <person name="LaButti K."/>
            <person name="Ng V."/>
            <person name="Ahrendt S."/>
            <person name="Min B."/>
            <person name="Choi I.G."/>
            <person name="Park H."/>
            <person name="Plett J.M."/>
            <person name="Magnuson J."/>
            <person name="Spatafora J.W."/>
            <person name="Nagy L.G."/>
            <person name="Henrissat B."/>
            <person name="Grigoriev I.V."/>
            <person name="Yang Z.L."/>
            <person name="Xu J."/>
            <person name="Martin F.M."/>
        </authorList>
    </citation>
    <scope>NUCLEOTIDE SEQUENCE</scope>
    <source>
        <strain evidence="1">KUC20120723A-06</strain>
    </source>
</reference>
<organism evidence="1 2">
    <name type="scientific">Leucogyrophana mollusca</name>
    <dbReference type="NCBI Taxonomy" id="85980"/>
    <lineage>
        <taxon>Eukaryota</taxon>
        <taxon>Fungi</taxon>
        <taxon>Dikarya</taxon>
        <taxon>Basidiomycota</taxon>
        <taxon>Agaricomycotina</taxon>
        <taxon>Agaricomycetes</taxon>
        <taxon>Agaricomycetidae</taxon>
        <taxon>Boletales</taxon>
        <taxon>Boletales incertae sedis</taxon>
        <taxon>Leucogyrophana</taxon>
    </lineage>
</organism>
<accession>A0ACB8B5P9</accession>
<proteinExistence type="predicted"/>
<dbReference type="Proteomes" id="UP000790709">
    <property type="component" value="Unassembled WGS sequence"/>
</dbReference>
<gene>
    <name evidence="1" type="ORF">BV22DRAFT_1132630</name>
</gene>
<protein>
    <submittedName>
        <fullName evidence="1">FAD-binding domain-containing protein</fullName>
    </submittedName>
</protein>
<evidence type="ECO:0000313" key="2">
    <source>
        <dbReference type="Proteomes" id="UP000790709"/>
    </source>
</evidence>